<evidence type="ECO:0000259" key="2">
    <source>
        <dbReference type="Pfam" id="PF19657"/>
    </source>
</evidence>
<dbReference type="PROSITE" id="PS51257">
    <property type="entry name" value="PROKAR_LIPOPROTEIN"/>
    <property type="match status" value="1"/>
</dbReference>
<organism evidence="3 4">
    <name type="scientific">Noviherbaspirillum autotrophicum</name>
    <dbReference type="NCBI Taxonomy" id="709839"/>
    <lineage>
        <taxon>Bacteria</taxon>
        <taxon>Pseudomonadati</taxon>
        <taxon>Pseudomonadota</taxon>
        <taxon>Betaproteobacteria</taxon>
        <taxon>Burkholderiales</taxon>
        <taxon>Oxalobacteraceae</taxon>
        <taxon>Noviherbaspirillum</taxon>
    </lineage>
</organism>
<keyword evidence="4" id="KW-1185">Reference proteome</keyword>
<feature type="chain" id="PRO_5002143833" description="DUF6160 domain-containing protein" evidence="1">
    <location>
        <begin position="26"/>
        <end position="299"/>
    </location>
</feature>
<dbReference type="STRING" id="709839.TSA66_06275"/>
<accession>A0A0C1YJ54</accession>
<evidence type="ECO:0000313" key="4">
    <source>
        <dbReference type="Proteomes" id="UP000031572"/>
    </source>
</evidence>
<keyword evidence="1" id="KW-0732">Signal</keyword>
<sequence>MPRTRSITLGALLLYSAIACQQAGAASMEPLSDAALSTVRGGDGVSFDLNNFSLSGNAKITYTAPTGASAYISNIYLTRSDDTSNPFGDPYTLDVRTASGLSDVIELMFPKNAAGLAKWQFAYDWGVNANDIAFEGGSTVFKDVVFYGGGLQLFPPRVGEGIGFGLGLRMDIGEILVRPRGRDDITNPDSTAEQMRFSRIRVGAVGSDGITITSSPWQIADAGAQPGVINAVTDPNDPSKSRLHIGIGWPDLDRAPNGAAVGGIEIGNISFGNSTAPFDLGASRIGNIQIQYLDIKFKP</sequence>
<evidence type="ECO:0000256" key="1">
    <source>
        <dbReference type="SAM" id="SignalP"/>
    </source>
</evidence>
<dbReference type="EMBL" id="JWJG01000028">
    <property type="protein sequence ID" value="KIF80507.1"/>
    <property type="molecule type" value="Genomic_DNA"/>
</dbReference>
<dbReference type="Pfam" id="PF19657">
    <property type="entry name" value="DUF6160"/>
    <property type="match status" value="1"/>
</dbReference>
<feature type="signal peptide" evidence="1">
    <location>
        <begin position="1"/>
        <end position="25"/>
    </location>
</feature>
<dbReference type="OrthoDB" id="8769187at2"/>
<dbReference type="InterPro" id="IPR046158">
    <property type="entry name" value="DUF6160"/>
</dbReference>
<feature type="domain" description="DUF6160" evidence="2">
    <location>
        <begin position="11"/>
        <end position="80"/>
    </location>
</feature>
<name>A0A0C1YJ54_9BURK</name>
<gene>
    <name evidence="3" type="ORF">TSA66_06275</name>
</gene>
<reference evidence="3 4" key="1">
    <citation type="submission" date="2014-12" db="EMBL/GenBank/DDBJ databases">
        <title>Denitrispirillum autotrophicum gen. nov., sp. nov., Denitrifying, Facultatively Autotrophic Bacteria Isolated from Rice Paddy Soil.</title>
        <authorList>
            <person name="Ishii S."/>
            <person name="Ashida N."/>
            <person name="Ohno H."/>
            <person name="Otsuka S."/>
            <person name="Yokota A."/>
            <person name="Senoo K."/>
        </authorList>
    </citation>
    <scope>NUCLEOTIDE SEQUENCE [LARGE SCALE GENOMIC DNA]</scope>
    <source>
        <strain evidence="3 4">TSA66</strain>
    </source>
</reference>
<protein>
    <recommendedName>
        <fullName evidence="2">DUF6160 domain-containing protein</fullName>
    </recommendedName>
</protein>
<dbReference type="Proteomes" id="UP000031572">
    <property type="component" value="Unassembled WGS sequence"/>
</dbReference>
<proteinExistence type="predicted"/>
<dbReference type="AlphaFoldDB" id="A0A0C1YJ54"/>
<evidence type="ECO:0000313" key="3">
    <source>
        <dbReference type="EMBL" id="KIF80507.1"/>
    </source>
</evidence>
<comment type="caution">
    <text evidence="3">The sequence shown here is derived from an EMBL/GenBank/DDBJ whole genome shotgun (WGS) entry which is preliminary data.</text>
</comment>